<dbReference type="InterPro" id="IPR000315">
    <property type="entry name" value="Znf_B-box"/>
</dbReference>
<feature type="domain" description="RING-type" evidence="9">
    <location>
        <begin position="10"/>
        <end position="52"/>
    </location>
</feature>
<feature type="domain" description="B box-type" evidence="10">
    <location>
        <begin position="92"/>
        <end position="135"/>
    </location>
</feature>
<feature type="compositionally biased region" description="Basic and acidic residues" evidence="8">
    <location>
        <begin position="987"/>
        <end position="1005"/>
    </location>
</feature>
<feature type="compositionally biased region" description="Low complexity" evidence="8">
    <location>
        <begin position="696"/>
        <end position="711"/>
    </location>
</feature>
<dbReference type="GO" id="GO:0008270">
    <property type="term" value="F:zinc ion binding"/>
    <property type="evidence" value="ECO:0007669"/>
    <property type="project" value="UniProtKB-KW"/>
</dbReference>
<feature type="compositionally biased region" description="Polar residues" evidence="8">
    <location>
        <begin position="678"/>
        <end position="687"/>
    </location>
</feature>
<feature type="compositionally biased region" description="Basic residues" evidence="8">
    <location>
        <begin position="559"/>
        <end position="571"/>
    </location>
</feature>
<protein>
    <recommendedName>
        <fullName evidence="13">RING finger protein nhl-1</fullName>
    </recommendedName>
</protein>
<feature type="compositionally biased region" description="Polar residues" evidence="8">
    <location>
        <begin position="455"/>
        <end position="464"/>
    </location>
</feature>
<sequence length="1356" mass="147036">MEQFDQLLTCAICLDRYRNPKLLPCQHSFCADPCLDGLVDYVRRQIKCPECRAEHHIPYQGVQHFPTNVTLQRFLELHGDITGELPDPTANMPLERCGVCSEKSYCSLCNHCDKKVCNECKEAHLDVLKREIQRINNQIKRGVSRLQDAMTSIEKQAGSLQSNCTNIIEEIDDISKRLQRAIQDKTDTLRREVEKYLSSEQQNLALLKENLDTELSNINSNSELADKHFTEASEWDDVELLDAKLNYLKTVEFIRNFDCEAHDYNRRLKLVMHQDPGSLVAGISNLAEVVFPTTTITSLNNSSSGSGGGGGGFTSSGGLSSASSANVPGLLRSKSDHRLAAQFKEQEEMLAKQLFGSDASKRRYGVADNDHDSSRSGVRSRYRSRFTRAALGVNDDDSDSEMNNPKSRCQSRPASPQPPRERVLDTEDTPSYQRRAASRQVSEEDEITKQKRMNRQWQEQQNSGGAVGNTASTAVPSSTPSTPTTPTTASTALSYHRDTVDSSSNSNAAAMTSASPAHSRQSSSATTASTDGNSAVSSRKTSSSTDASSTTASVSRAQRNSRKGGRKKKRRPLDTGGGQVECPVARPEPQAAARLTDSLFQLDRILDVDSDSGGTGPGTAATAHRRRGAGPVPAQALLVVLLDRFVVLRRRVSCPQHRQESKYRAAFSTEELRGRFGRTTSSDNNNGAAAEATTVSSAIGSSSNNNNSTSSGFRSRFLGQASTTHGPVAAAASGAGQQTRRSRESASSSEESDSDSDEDQFERPPPSTSTPRQRAIDRTDIGPLLARSANARSTATTSSSTEPGSYSRSKTASNLYSGTMSSSNNDYHPTSTSTSSTTSSSRYDSTDSTTSSSLASKYYNRSRPNLYDSPDTYTPRASVYSRFLNRSKSSAAINDDMDHQQGGDQEPQPPQQQQLLSDRPHGGSRDAPTMRQDYYPPSSSSSSSAHLLVSLSHCCSLSSFPLVFSKHAFNPGSARNTSSSSGLGDTHTNRTDGGEKNREPPKRVSDANSDDDDDDDSGVVTSQNDDRATMLYRSDGVGESTTVTSSMTTPSTSVTSTAATSLSTPGVDGETETSHLSSWARYLKNKYGNRGSGPGHFTWPRGVAVTPDNHIVVADSSNHRVQTFSESGHFLSEFGAYGNGEAEFDCLAGVAVNRIGQLIISDRYNHRVQVFDPCGRFLRSFGAQGSADGRFNYPWGVTTDALGFIYVCDKENHRIQSDGTFVGKFGSLGKNPGQLDSPHYIAVSSTNRVIVSDSNNHRIQVFDVNGKVLNTFGSEGSDEAQFKFPRGVAVDDQGYIFVGDSGNNRIQIFTPDGVFLHEFGAWGSGSGEFKALEGLAVTTSGNVIVCDRENHRVQVF</sequence>
<reference evidence="11" key="1">
    <citation type="submission" date="2020-11" db="EMBL/GenBank/DDBJ databases">
        <authorList>
            <person name="Tran Van P."/>
        </authorList>
    </citation>
    <scope>NUCLEOTIDE SEQUENCE</scope>
</reference>
<feature type="repeat" description="NHL" evidence="6">
    <location>
        <begin position="1084"/>
        <end position="1127"/>
    </location>
</feature>
<keyword evidence="4" id="KW-0862">Zinc</keyword>
<dbReference type="PROSITE" id="PS50089">
    <property type="entry name" value="ZF_RING_2"/>
    <property type="match status" value="1"/>
</dbReference>
<feature type="region of interest" description="Disordered" evidence="8">
    <location>
        <begin position="299"/>
        <end position="319"/>
    </location>
</feature>
<dbReference type="GO" id="GO:0000209">
    <property type="term" value="P:protein polyubiquitination"/>
    <property type="evidence" value="ECO:0007669"/>
    <property type="project" value="TreeGrafter"/>
</dbReference>
<feature type="repeat" description="NHL" evidence="6">
    <location>
        <begin position="1131"/>
        <end position="1174"/>
    </location>
</feature>
<feature type="repeat" description="NHL" evidence="6">
    <location>
        <begin position="1269"/>
        <end position="1312"/>
    </location>
</feature>
<dbReference type="Pfam" id="PF00097">
    <property type="entry name" value="zf-C3HC4"/>
    <property type="match status" value="1"/>
</dbReference>
<feature type="compositionally biased region" description="Polar residues" evidence="8">
    <location>
        <begin position="802"/>
        <end position="829"/>
    </location>
</feature>
<dbReference type="InterPro" id="IPR018957">
    <property type="entry name" value="Znf_C3HC4_RING-type"/>
</dbReference>
<feature type="compositionally biased region" description="Acidic residues" evidence="8">
    <location>
        <begin position="750"/>
        <end position="760"/>
    </location>
</feature>
<dbReference type="PROSITE" id="PS51125">
    <property type="entry name" value="NHL"/>
    <property type="match status" value="6"/>
</dbReference>
<feature type="coiled-coil region" evidence="7">
    <location>
        <begin position="190"/>
        <end position="217"/>
    </location>
</feature>
<accession>A0A7R9BJD1</accession>
<dbReference type="InterPro" id="IPR050952">
    <property type="entry name" value="TRIM-NHL_E3_ligases"/>
</dbReference>
<evidence type="ECO:0000313" key="11">
    <source>
        <dbReference type="EMBL" id="CAD7275665.1"/>
    </source>
</evidence>
<evidence type="ECO:0000256" key="8">
    <source>
        <dbReference type="SAM" id="MobiDB-lite"/>
    </source>
</evidence>
<dbReference type="GO" id="GO:0043161">
    <property type="term" value="P:proteasome-mediated ubiquitin-dependent protein catabolic process"/>
    <property type="evidence" value="ECO:0007669"/>
    <property type="project" value="TreeGrafter"/>
</dbReference>
<dbReference type="EMBL" id="CAJPEX010000458">
    <property type="protein sequence ID" value="CAG0915817.1"/>
    <property type="molecule type" value="Genomic_DNA"/>
</dbReference>
<dbReference type="PROSITE" id="PS50119">
    <property type="entry name" value="ZF_BBOX"/>
    <property type="match status" value="1"/>
</dbReference>
<dbReference type="Proteomes" id="UP000678499">
    <property type="component" value="Unassembled WGS sequence"/>
</dbReference>
<dbReference type="Gene3D" id="2.120.10.30">
    <property type="entry name" value="TolB, C-terminal domain"/>
    <property type="match status" value="3"/>
</dbReference>
<feature type="compositionally biased region" description="Low complexity" evidence="8">
    <location>
        <begin position="502"/>
        <end position="557"/>
    </location>
</feature>
<dbReference type="CDD" id="cd14954">
    <property type="entry name" value="NHL_TRIM71_like"/>
    <property type="match status" value="1"/>
</dbReference>
<evidence type="ECO:0008006" key="13">
    <source>
        <dbReference type="Google" id="ProtNLM"/>
    </source>
</evidence>
<feature type="compositionally biased region" description="Acidic residues" evidence="8">
    <location>
        <begin position="1008"/>
        <end position="1017"/>
    </location>
</feature>
<keyword evidence="3 5" id="KW-0863">Zinc-finger</keyword>
<keyword evidence="1" id="KW-0479">Metal-binding</keyword>
<feature type="compositionally biased region" description="Low complexity" evidence="8">
    <location>
        <begin position="1040"/>
        <end position="1065"/>
    </location>
</feature>
<evidence type="ECO:0000256" key="1">
    <source>
        <dbReference type="ARBA" id="ARBA00022723"/>
    </source>
</evidence>
<organism evidence="11">
    <name type="scientific">Notodromas monacha</name>
    <dbReference type="NCBI Taxonomy" id="399045"/>
    <lineage>
        <taxon>Eukaryota</taxon>
        <taxon>Metazoa</taxon>
        <taxon>Ecdysozoa</taxon>
        <taxon>Arthropoda</taxon>
        <taxon>Crustacea</taxon>
        <taxon>Oligostraca</taxon>
        <taxon>Ostracoda</taxon>
        <taxon>Podocopa</taxon>
        <taxon>Podocopida</taxon>
        <taxon>Cypridocopina</taxon>
        <taxon>Cypridoidea</taxon>
        <taxon>Cyprididae</taxon>
        <taxon>Notodromas</taxon>
    </lineage>
</organism>
<feature type="compositionally biased region" description="Gly residues" evidence="8">
    <location>
        <begin position="305"/>
        <end position="315"/>
    </location>
</feature>
<evidence type="ECO:0000259" key="9">
    <source>
        <dbReference type="PROSITE" id="PS50089"/>
    </source>
</evidence>
<dbReference type="Pfam" id="PF01436">
    <property type="entry name" value="NHL"/>
    <property type="match status" value="6"/>
</dbReference>
<dbReference type="SUPFAM" id="SSF57850">
    <property type="entry name" value="RING/U-box"/>
    <property type="match status" value="1"/>
</dbReference>
<feature type="region of interest" description="Disordered" evidence="8">
    <location>
        <begin position="608"/>
        <end position="628"/>
    </location>
</feature>
<feature type="region of interest" description="Disordered" evidence="8">
    <location>
        <begin position="389"/>
        <end position="587"/>
    </location>
</feature>
<evidence type="ECO:0000256" key="4">
    <source>
        <dbReference type="ARBA" id="ARBA00022833"/>
    </source>
</evidence>
<feature type="compositionally biased region" description="Polar residues" evidence="8">
    <location>
        <begin position="401"/>
        <end position="414"/>
    </location>
</feature>
<feature type="repeat" description="NHL" evidence="6">
    <location>
        <begin position="1316"/>
        <end position="1356"/>
    </location>
</feature>
<feature type="compositionally biased region" description="Low complexity" evidence="8">
    <location>
        <begin position="470"/>
        <end position="492"/>
    </location>
</feature>
<evidence type="ECO:0000256" key="2">
    <source>
        <dbReference type="ARBA" id="ARBA00022737"/>
    </source>
</evidence>
<keyword evidence="7" id="KW-0175">Coiled coil</keyword>
<feature type="region of interest" description="Disordered" evidence="8">
    <location>
        <begin position="675"/>
        <end position="874"/>
    </location>
</feature>
<dbReference type="FunFam" id="2.120.10.30:FF:000037">
    <property type="entry name" value="Uncharacterized protein, isoform E"/>
    <property type="match status" value="1"/>
</dbReference>
<evidence type="ECO:0000256" key="6">
    <source>
        <dbReference type="PROSITE-ProRule" id="PRU00504"/>
    </source>
</evidence>
<dbReference type="Gene3D" id="3.30.40.10">
    <property type="entry name" value="Zinc/RING finger domain, C3HC4 (zinc finger)"/>
    <property type="match status" value="1"/>
</dbReference>
<dbReference type="InterPro" id="IPR001841">
    <property type="entry name" value="Znf_RING"/>
</dbReference>
<dbReference type="InterPro" id="IPR001258">
    <property type="entry name" value="NHL_repeat"/>
</dbReference>
<dbReference type="InterPro" id="IPR011042">
    <property type="entry name" value="6-blade_b-propeller_TolB-like"/>
</dbReference>
<evidence type="ECO:0000256" key="3">
    <source>
        <dbReference type="ARBA" id="ARBA00022771"/>
    </source>
</evidence>
<dbReference type="FunFam" id="2.120.10.30:FF:000013">
    <property type="entry name" value="E3 ubiquitin-protein ligase TRIM71"/>
    <property type="match status" value="2"/>
</dbReference>
<evidence type="ECO:0000256" key="7">
    <source>
        <dbReference type="SAM" id="Coils"/>
    </source>
</evidence>
<evidence type="ECO:0000259" key="10">
    <source>
        <dbReference type="PROSITE" id="PS50119"/>
    </source>
</evidence>
<feature type="compositionally biased region" description="Low complexity" evidence="8">
    <location>
        <begin position="902"/>
        <end position="914"/>
    </location>
</feature>
<dbReference type="FunFam" id="3.30.40.10:FF:000185">
    <property type="entry name" value="RING finger protein nhl-1"/>
    <property type="match status" value="1"/>
</dbReference>
<dbReference type="SUPFAM" id="SSF101898">
    <property type="entry name" value="NHL repeat"/>
    <property type="match status" value="1"/>
</dbReference>
<dbReference type="PANTHER" id="PTHR24104">
    <property type="entry name" value="E3 UBIQUITIN-PROTEIN LIGASE NHLRC1-RELATED"/>
    <property type="match status" value="1"/>
</dbReference>
<feature type="region of interest" description="Disordered" evidence="8">
    <location>
        <begin position="894"/>
        <end position="943"/>
    </location>
</feature>
<dbReference type="EMBL" id="OA882495">
    <property type="protein sequence ID" value="CAD7275665.1"/>
    <property type="molecule type" value="Genomic_DNA"/>
</dbReference>
<name>A0A7R9BJD1_9CRUS</name>
<evidence type="ECO:0000256" key="5">
    <source>
        <dbReference type="PROSITE-ProRule" id="PRU00024"/>
    </source>
</evidence>
<dbReference type="CDD" id="cd16524">
    <property type="entry name" value="RING-HC_NHL-1-like"/>
    <property type="match status" value="1"/>
</dbReference>
<gene>
    <name evidence="11" type="ORF">NMOB1V02_LOCUS3454</name>
</gene>
<keyword evidence="2" id="KW-0677">Repeat</keyword>
<feature type="coiled-coil region" evidence="7">
    <location>
        <begin position="118"/>
        <end position="145"/>
    </location>
</feature>
<dbReference type="OrthoDB" id="342730at2759"/>
<dbReference type="PANTHER" id="PTHR24104:SF47">
    <property type="entry name" value="E3 UBIQUITIN-PROTEIN LIGASE NHLRC1"/>
    <property type="match status" value="1"/>
</dbReference>
<keyword evidence="12" id="KW-1185">Reference proteome</keyword>
<feature type="compositionally biased region" description="Low complexity" evidence="8">
    <location>
        <begin position="786"/>
        <end position="801"/>
    </location>
</feature>
<feature type="repeat" description="NHL" evidence="6">
    <location>
        <begin position="1178"/>
        <end position="1216"/>
    </location>
</feature>
<feature type="compositionally biased region" description="Low complexity" evidence="8">
    <location>
        <begin position="830"/>
        <end position="853"/>
    </location>
</feature>
<proteinExistence type="predicted"/>
<feature type="repeat" description="NHL" evidence="6">
    <location>
        <begin position="1222"/>
        <end position="1265"/>
    </location>
</feature>
<dbReference type="InterPro" id="IPR013083">
    <property type="entry name" value="Znf_RING/FYVE/PHD"/>
</dbReference>
<feature type="compositionally biased region" description="Polar residues" evidence="8">
    <location>
        <begin position="973"/>
        <end position="983"/>
    </location>
</feature>
<dbReference type="GO" id="GO:0061630">
    <property type="term" value="F:ubiquitin protein ligase activity"/>
    <property type="evidence" value="ECO:0007669"/>
    <property type="project" value="TreeGrafter"/>
</dbReference>
<evidence type="ECO:0000313" key="12">
    <source>
        <dbReference type="Proteomes" id="UP000678499"/>
    </source>
</evidence>
<dbReference type="SMART" id="SM00184">
    <property type="entry name" value="RING"/>
    <property type="match status" value="1"/>
</dbReference>
<feature type="region of interest" description="Disordered" evidence="8">
    <location>
        <begin position="972"/>
        <end position="1072"/>
    </location>
</feature>